<dbReference type="RefSeq" id="WP_246864901.1">
    <property type="nucleotide sequence ID" value="NZ_SZUV01000001.1"/>
</dbReference>
<reference evidence="2 3" key="1">
    <citation type="submission" date="2019-03" db="EMBL/GenBank/DDBJ databases">
        <title>New insights into Acidothiobacillus thiooxidans sulfur metabolism through coupled gene expression, solution geochemistry, microscopy and spectroscopy analyses.</title>
        <authorList>
            <person name="Camacho D."/>
            <person name="Frazao R."/>
            <person name="Fouillen A."/>
            <person name="Nanci A."/>
            <person name="Lang B.F."/>
            <person name="Apte S.C."/>
            <person name="Baron C."/>
            <person name="Warren L.A."/>
        </authorList>
    </citation>
    <scope>NUCLEOTIDE SEQUENCE [LARGE SCALE GENOMIC DNA]</scope>
    <source>
        <strain evidence="2 3">ATCC 19377</strain>
    </source>
</reference>
<feature type="chain" id="PRO_5022073694" description="Deacylase" evidence="1">
    <location>
        <begin position="28"/>
        <end position="194"/>
    </location>
</feature>
<protein>
    <recommendedName>
        <fullName evidence="4">Deacylase</fullName>
    </recommendedName>
</protein>
<evidence type="ECO:0000313" key="2">
    <source>
        <dbReference type="EMBL" id="TQN50196.1"/>
    </source>
</evidence>
<dbReference type="Gene3D" id="2.40.160.20">
    <property type="match status" value="1"/>
</dbReference>
<dbReference type="Pfam" id="PF09411">
    <property type="entry name" value="PagL"/>
    <property type="match status" value="1"/>
</dbReference>
<keyword evidence="1" id="KW-0732">Signal</keyword>
<evidence type="ECO:0008006" key="4">
    <source>
        <dbReference type="Google" id="ProtNLM"/>
    </source>
</evidence>
<organism evidence="2 3">
    <name type="scientific">Acidithiobacillus thiooxidans ATCC 19377</name>
    <dbReference type="NCBI Taxonomy" id="637390"/>
    <lineage>
        <taxon>Bacteria</taxon>
        <taxon>Pseudomonadati</taxon>
        <taxon>Pseudomonadota</taxon>
        <taxon>Acidithiobacillia</taxon>
        <taxon>Acidithiobacillales</taxon>
        <taxon>Acidithiobacillaceae</taxon>
        <taxon>Acidithiobacillus</taxon>
    </lineage>
</organism>
<sequence>MKDWQGVCKGMVTGMVLGGFIALPAQAQAQAEDAGIRVIQGGPAYFNMGLGAFNAAGVSPGVGKNNATLPEVDLEYQSGAKLFGIGSVYGIVANTDGGFMGYTGFYTDIAWHHWILTPVLAMGGYHQGRGKQLYGTFQFRLELSLDYQFANQSRFGLKIAHISNAFIKKQDPGEDEILLNYSMPISWGEHQQED</sequence>
<name>A0A543Q1J1_ACITH</name>
<gene>
    <name evidence="2" type="ORF">DLNHIDIE_00033</name>
</gene>
<comment type="caution">
    <text evidence="2">The sequence shown here is derived from an EMBL/GenBank/DDBJ whole genome shotgun (WGS) entry which is preliminary data.</text>
</comment>
<proteinExistence type="predicted"/>
<evidence type="ECO:0000313" key="3">
    <source>
        <dbReference type="Proteomes" id="UP000315403"/>
    </source>
</evidence>
<dbReference type="InterPro" id="IPR018550">
    <property type="entry name" value="Lipid-A_deacylase-rel"/>
</dbReference>
<dbReference type="Proteomes" id="UP000315403">
    <property type="component" value="Unassembled WGS sequence"/>
</dbReference>
<dbReference type="AlphaFoldDB" id="A0A543Q1J1"/>
<feature type="signal peptide" evidence="1">
    <location>
        <begin position="1"/>
        <end position="27"/>
    </location>
</feature>
<dbReference type="EMBL" id="SZUV01000001">
    <property type="protein sequence ID" value="TQN50196.1"/>
    <property type="molecule type" value="Genomic_DNA"/>
</dbReference>
<accession>A0A543Q1J1</accession>
<evidence type="ECO:0000256" key="1">
    <source>
        <dbReference type="SAM" id="SignalP"/>
    </source>
</evidence>